<dbReference type="EMBL" id="CAKMRJ010005634">
    <property type="protein sequence ID" value="CAH1450347.1"/>
    <property type="molecule type" value="Genomic_DNA"/>
</dbReference>
<protein>
    <submittedName>
        <fullName evidence="2">Uncharacterized protein</fullName>
    </submittedName>
</protein>
<feature type="region of interest" description="Disordered" evidence="1">
    <location>
        <begin position="1"/>
        <end position="62"/>
    </location>
</feature>
<evidence type="ECO:0000256" key="1">
    <source>
        <dbReference type="SAM" id="MobiDB-lite"/>
    </source>
</evidence>
<feature type="compositionally biased region" description="Basic and acidic residues" evidence="1">
    <location>
        <begin position="220"/>
        <end position="250"/>
    </location>
</feature>
<comment type="caution">
    <text evidence="2">The sequence shown here is derived from an EMBL/GenBank/DDBJ whole genome shotgun (WGS) entry which is preliminary data.</text>
</comment>
<name>A0AAU9PL05_9ASTR</name>
<keyword evidence="3" id="KW-1185">Reference proteome</keyword>
<feature type="compositionally biased region" description="Polar residues" evidence="1">
    <location>
        <begin position="1"/>
        <end position="24"/>
    </location>
</feature>
<feature type="compositionally biased region" description="Acidic residues" evidence="1">
    <location>
        <begin position="194"/>
        <end position="206"/>
    </location>
</feature>
<proteinExistence type="predicted"/>
<feature type="compositionally biased region" description="Basic and acidic residues" evidence="1">
    <location>
        <begin position="42"/>
        <end position="56"/>
    </location>
</feature>
<feature type="compositionally biased region" description="Acidic residues" evidence="1">
    <location>
        <begin position="166"/>
        <end position="185"/>
    </location>
</feature>
<evidence type="ECO:0000313" key="3">
    <source>
        <dbReference type="Proteomes" id="UP001157418"/>
    </source>
</evidence>
<dbReference type="Proteomes" id="UP001157418">
    <property type="component" value="Unassembled WGS sequence"/>
</dbReference>
<feature type="region of interest" description="Disordered" evidence="1">
    <location>
        <begin position="166"/>
        <end position="250"/>
    </location>
</feature>
<dbReference type="AlphaFoldDB" id="A0AAU9PL05"/>
<evidence type="ECO:0000313" key="2">
    <source>
        <dbReference type="EMBL" id="CAH1450347.1"/>
    </source>
</evidence>
<accession>A0AAU9PL05</accession>
<feature type="compositionally biased region" description="Basic residues" evidence="1">
    <location>
        <begin position="26"/>
        <end position="40"/>
    </location>
</feature>
<reference evidence="2 3" key="1">
    <citation type="submission" date="2022-01" db="EMBL/GenBank/DDBJ databases">
        <authorList>
            <person name="Xiong W."/>
            <person name="Schranz E."/>
        </authorList>
    </citation>
    <scope>NUCLEOTIDE SEQUENCE [LARGE SCALE GENOMIC DNA]</scope>
</reference>
<gene>
    <name evidence="2" type="ORF">LVIROSA_LOCUS35779</name>
</gene>
<organism evidence="2 3">
    <name type="scientific">Lactuca virosa</name>
    <dbReference type="NCBI Taxonomy" id="75947"/>
    <lineage>
        <taxon>Eukaryota</taxon>
        <taxon>Viridiplantae</taxon>
        <taxon>Streptophyta</taxon>
        <taxon>Embryophyta</taxon>
        <taxon>Tracheophyta</taxon>
        <taxon>Spermatophyta</taxon>
        <taxon>Magnoliopsida</taxon>
        <taxon>eudicotyledons</taxon>
        <taxon>Gunneridae</taxon>
        <taxon>Pentapetalae</taxon>
        <taxon>asterids</taxon>
        <taxon>campanulids</taxon>
        <taxon>Asterales</taxon>
        <taxon>Asteraceae</taxon>
        <taxon>Cichorioideae</taxon>
        <taxon>Cichorieae</taxon>
        <taxon>Lactucinae</taxon>
        <taxon>Lactuca</taxon>
    </lineage>
</organism>
<sequence length="295" mass="34535">MSSDENMNETISSPLTMKETTPTVKHTYKRKTKTNQKGKKTNISDKDSPTMRETRSMQKNQKGKKIFISDKDPTTMIETDLKRKNAKDIPPKLGFYILQKFDSERMLIDIEGKELKLFYADNIHSEDLTVTRKCPTICYWSLEKIRYRETFEQEECRFGLGELNEEFVNEQDEGDTDLEDSDSDKDEDHSVEGNGEEDNDNDESQPEVDYLLDSNEAENEGIKNDGDKNKKEGETEVKEKDGKNNENDNDEEKKMMMLKKQIIMKRLFNKLKMKICWIKLLTTLWIMSLELDFQV</sequence>